<organism evidence="1 2">
    <name type="scientific">Pistacia integerrima</name>
    <dbReference type="NCBI Taxonomy" id="434235"/>
    <lineage>
        <taxon>Eukaryota</taxon>
        <taxon>Viridiplantae</taxon>
        <taxon>Streptophyta</taxon>
        <taxon>Embryophyta</taxon>
        <taxon>Tracheophyta</taxon>
        <taxon>Spermatophyta</taxon>
        <taxon>Magnoliopsida</taxon>
        <taxon>eudicotyledons</taxon>
        <taxon>Gunneridae</taxon>
        <taxon>Pentapetalae</taxon>
        <taxon>rosids</taxon>
        <taxon>malvids</taxon>
        <taxon>Sapindales</taxon>
        <taxon>Anacardiaceae</taxon>
        <taxon>Pistacia</taxon>
    </lineage>
</organism>
<name>A0ACC0YYU3_9ROSI</name>
<evidence type="ECO:0000313" key="1">
    <source>
        <dbReference type="EMBL" id="KAJ0042632.1"/>
    </source>
</evidence>
<gene>
    <name evidence="1" type="ORF">Pint_17899</name>
</gene>
<accession>A0ACC0YYU3</accession>
<keyword evidence="2" id="KW-1185">Reference proteome</keyword>
<sequence length="72" mass="8592">MQQYLNKFPPGYKFYPTDGELLRHYLNNKVLDMPLPWPKIKDVLLNYFMVCLLYLLLLRNLVTQQVSMITQG</sequence>
<reference evidence="2" key="1">
    <citation type="journal article" date="2023" name="G3 (Bethesda)">
        <title>Genome assembly and association tests identify interacting loci associated with vigor, precocity, and sex in interspecific pistachio rootstocks.</title>
        <authorList>
            <person name="Palmer W."/>
            <person name="Jacygrad E."/>
            <person name="Sagayaradj S."/>
            <person name="Cavanaugh K."/>
            <person name="Han R."/>
            <person name="Bertier L."/>
            <person name="Beede B."/>
            <person name="Kafkas S."/>
            <person name="Golino D."/>
            <person name="Preece J."/>
            <person name="Michelmore R."/>
        </authorList>
    </citation>
    <scope>NUCLEOTIDE SEQUENCE [LARGE SCALE GENOMIC DNA]</scope>
</reference>
<proteinExistence type="predicted"/>
<dbReference type="Proteomes" id="UP001163603">
    <property type="component" value="Chromosome 4"/>
</dbReference>
<evidence type="ECO:0000313" key="2">
    <source>
        <dbReference type="Proteomes" id="UP001163603"/>
    </source>
</evidence>
<protein>
    <submittedName>
        <fullName evidence="1">Uncharacterized protein</fullName>
    </submittedName>
</protein>
<dbReference type="EMBL" id="CM047739">
    <property type="protein sequence ID" value="KAJ0042632.1"/>
    <property type="molecule type" value="Genomic_DNA"/>
</dbReference>
<comment type="caution">
    <text evidence="1">The sequence shown here is derived from an EMBL/GenBank/DDBJ whole genome shotgun (WGS) entry which is preliminary data.</text>
</comment>